<evidence type="ECO:0000313" key="1">
    <source>
        <dbReference type="EMBL" id="KAK7412295.1"/>
    </source>
</evidence>
<organism evidence="1 2">
    <name type="scientific">Psophocarpus tetragonolobus</name>
    <name type="common">Winged bean</name>
    <name type="synonym">Dolichos tetragonolobus</name>
    <dbReference type="NCBI Taxonomy" id="3891"/>
    <lineage>
        <taxon>Eukaryota</taxon>
        <taxon>Viridiplantae</taxon>
        <taxon>Streptophyta</taxon>
        <taxon>Embryophyta</taxon>
        <taxon>Tracheophyta</taxon>
        <taxon>Spermatophyta</taxon>
        <taxon>Magnoliopsida</taxon>
        <taxon>eudicotyledons</taxon>
        <taxon>Gunneridae</taxon>
        <taxon>Pentapetalae</taxon>
        <taxon>rosids</taxon>
        <taxon>fabids</taxon>
        <taxon>Fabales</taxon>
        <taxon>Fabaceae</taxon>
        <taxon>Papilionoideae</taxon>
        <taxon>50 kb inversion clade</taxon>
        <taxon>NPAAA clade</taxon>
        <taxon>indigoferoid/millettioid clade</taxon>
        <taxon>Phaseoleae</taxon>
        <taxon>Psophocarpus</taxon>
    </lineage>
</organism>
<dbReference type="AlphaFoldDB" id="A0AAN9TES4"/>
<dbReference type="Proteomes" id="UP001386955">
    <property type="component" value="Unassembled WGS sequence"/>
</dbReference>
<sequence length="110" mass="12357">MYGGPNLTCGTVIVPTPQDERLRCSSRKSLCVGSELRRLSRNEKAFECCRLTTIKSTAAAWAGFQEYRWGPQTETRNSQANNNDNHDLEDLFDANLGETILSSKPFRKAD</sequence>
<protein>
    <submittedName>
        <fullName evidence="1">Uncharacterized protein</fullName>
    </submittedName>
</protein>
<evidence type="ECO:0000313" key="2">
    <source>
        <dbReference type="Proteomes" id="UP001386955"/>
    </source>
</evidence>
<name>A0AAN9TES4_PSOTE</name>
<gene>
    <name evidence="1" type="ORF">VNO78_03748</name>
</gene>
<keyword evidence="2" id="KW-1185">Reference proteome</keyword>
<reference evidence="1 2" key="1">
    <citation type="submission" date="2024-01" db="EMBL/GenBank/DDBJ databases">
        <title>The genomes of 5 underutilized Papilionoideae crops provide insights into root nodulation and disease resistanc.</title>
        <authorList>
            <person name="Jiang F."/>
        </authorList>
    </citation>
    <scope>NUCLEOTIDE SEQUENCE [LARGE SCALE GENOMIC DNA]</scope>
    <source>
        <strain evidence="1">DUOXIRENSHENG_FW03</strain>
        <tissue evidence="1">Leaves</tissue>
    </source>
</reference>
<comment type="caution">
    <text evidence="1">The sequence shown here is derived from an EMBL/GenBank/DDBJ whole genome shotgun (WGS) entry which is preliminary data.</text>
</comment>
<accession>A0AAN9TES4</accession>
<proteinExistence type="predicted"/>
<dbReference type="EMBL" id="JAYMYS010000001">
    <property type="protein sequence ID" value="KAK7412295.1"/>
    <property type="molecule type" value="Genomic_DNA"/>
</dbReference>